<protein>
    <submittedName>
        <fullName evidence="1">Uncharacterized protein</fullName>
    </submittedName>
</protein>
<comment type="caution">
    <text evidence="1">The sequence shown here is derived from an EMBL/GenBank/DDBJ whole genome shotgun (WGS) entry which is preliminary data.</text>
</comment>
<gene>
    <name evidence="1" type="ORF">FGIG_04586</name>
</gene>
<reference evidence="1 2" key="1">
    <citation type="submission" date="2019-04" db="EMBL/GenBank/DDBJ databases">
        <title>Annotation for the trematode Fasciola gigantica.</title>
        <authorList>
            <person name="Choi Y.-J."/>
        </authorList>
    </citation>
    <scope>NUCLEOTIDE SEQUENCE [LARGE SCALE GENOMIC DNA]</scope>
    <source>
        <strain evidence="1">Uganda_cow_1</strain>
    </source>
</reference>
<keyword evidence="2" id="KW-1185">Reference proteome</keyword>
<accession>A0A504YX46</accession>
<dbReference type="Proteomes" id="UP000316759">
    <property type="component" value="Unassembled WGS sequence"/>
</dbReference>
<dbReference type="EMBL" id="SUNJ01006838">
    <property type="protein sequence ID" value="TPP62438.1"/>
    <property type="molecule type" value="Genomic_DNA"/>
</dbReference>
<dbReference type="AlphaFoldDB" id="A0A504YX46"/>
<sequence length="113" mass="12731">MTRVECSASMDLSLTVNDDVVSHRQKCKKPLKFLDEALVRKQKLVSFAGHLIICKAINLGAITSCFGHIDGIDQIGSQSDGRPKVMCYIFSLFPWAFCFSDQLEQDQKRRFTG</sequence>
<evidence type="ECO:0000313" key="1">
    <source>
        <dbReference type="EMBL" id="TPP62438.1"/>
    </source>
</evidence>
<proteinExistence type="predicted"/>
<name>A0A504YX46_FASGI</name>
<evidence type="ECO:0000313" key="2">
    <source>
        <dbReference type="Proteomes" id="UP000316759"/>
    </source>
</evidence>
<organism evidence="1 2">
    <name type="scientific">Fasciola gigantica</name>
    <name type="common">Giant liver fluke</name>
    <dbReference type="NCBI Taxonomy" id="46835"/>
    <lineage>
        <taxon>Eukaryota</taxon>
        <taxon>Metazoa</taxon>
        <taxon>Spiralia</taxon>
        <taxon>Lophotrochozoa</taxon>
        <taxon>Platyhelminthes</taxon>
        <taxon>Trematoda</taxon>
        <taxon>Digenea</taxon>
        <taxon>Plagiorchiida</taxon>
        <taxon>Echinostomata</taxon>
        <taxon>Echinostomatoidea</taxon>
        <taxon>Fasciolidae</taxon>
        <taxon>Fasciola</taxon>
    </lineage>
</organism>